<dbReference type="Pfam" id="PF00201">
    <property type="entry name" value="UDPGT"/>
    <property type="match status" value="1"/>
</dbReference>
<evidence type="ECO:0000256" key="6">
    <source>
        <dbReference type="RuleBase" id="RU362057"/>
    </source>
</evidence>
<dbReference type="AlphaFoldDB" id="A0A9I9DPE8"/>
<evidence type="ECO:0000256" key="3">
    <source>
        <dbReference type="ARBA" id="ARBA00022676"/>
    </source>
</evidence>
<evidence type="ECO:0000256" key="5">
    <source>
        <dbReference type="RuleBase" id="RU003718"/>
    </source>
</evidence>
<dbReference type="InterPro" id="IPR002213">
    <property type="entry name" value="UDP_glucos_trans"/>
</dbReference>
<dbReference type="Gramene" id="MELO3C021478.2.1">
    <property type="protein sequence ID" value="MELO3C021478.2.1"/>
    <property type="gene ID" value="MELO3C021478.2"/>
</dbReference>
<dbReference type="CDD" id="cd03784">
    <property type="entry name" value="GT1_Gtf-like"/>
    <property type="match status" value="1"/>
</dbReference>
<comment type="pathway">
    <text evidence="1">Secondary metabolite biosynthesis; terpenoid biosynthesis.</text>
</comment>
<dbReference type="EnsemblPlants" id="MELO3C021478.2.1">
    <property type="protein sequence ID" value="MELO3C021478.2.1"/>
    <property type="gene ID" value="MELO3C021478.2"/>
</dbReference>
<evidence type="ECO:0000256" key="4">
    <source>
        <dbReference type="ARBA" id="ARBA00022679"/>
    </source>
</evidence>
<keyword evidence="4 5" id="KW-0808">Transferase</keyword>
<evidence type="ECO:0000313" key="7">
    <source>
        <dbReference type="EnsemblPlants" id="MELO3C021478.2.1"/>
    </source>
</evidence>
<reference evidence="7" key="1">
    <citation type="submission" date="2023-03" db="UniProtKB">
        <authorList>
            <consortium name="EnsemblPlants"/>
        </authorList>
    </citation>
    <scope>IDENTIFICATION</scope>
</reference>
<dbReference type="SUPFAM" id="SSF53756">
    <property type="entry name" value="UDP-Glycosyltransferase/glycogen phosphorylase"/>
    <property type="match status" value="1"/>
</dbReference>
<name>A0A9I9DPE8_CUCME</name>
<organism evidence="7">
    <name type="scientific">Cucumis melo</name>
    <name type="common">Muskmelon</name>
    <dbReference type="NCBI Taxonomy" id="3656"/>
    <lineage>
        <taxon>Eukaryota</taxon>
        <taxon>Viridiplantae</taxon>
        <taxon>Streptophyta</taxon>
        <taxon>Embryophyta</taxon>
        <taxon>Tracheophyta</taxon>
        <taxon>Spermatophyta</taxon>
        <taxon>Magnoliopsida</taxon>
        <taxon>eudicotyledons</taxon>
        <taxon>Gunneridae</taxon>
        <taxon>Pentapetalae</taxon>
        <taxon>rosids</taxon>
        <taxon>fabids</taxon>
        <taxon>Cucurbitales</taxon>
        <taxon>Cucurbitaceae</taxon>
        <taxon>Benincaseae</taxon>
        <taxon>Cucumis</taxon>
    </lineage>
</organism>
<dbReference type="FunFam" id="3.40.50.2000:FF:000107">
    <property type="entry name" value="Glycosyltransferase"/>
    <property type="match status" value="1"/>
</dbReference>
<dbReference type="Gene3D" id="3.40.50.2000">
    <property type="entry name" value="Glycogen Phosphorylase B"/>
    <property type="match status" value="2"/>
</dbReference>
<dbReference type="GO" id="GO:0035251">
    <property type="term" value="F:UDP-glucosyltransferase activity"/>
    <property type="evidence" value="ECO:0007669"/>
    <property type="project" value="TreeGrafter"/>
</dbReference>
<accession>A0A9I9DPE8</accession>
<evidence type="ECO:0000256" key="1">
    <source>
        <dbReference type="ARBA" id="ARBA00004721"/>
    </source>
</evidence>
<dbReference type="PROSITE" id="PS00375">
    <property type="entry name" value="UDPGT"/>
    <property type="match status" value="1"/>
</dbReference>
<protein>
    <recommendedName>
        <fullName evidence="6">Glycosyltransferase</fullName>
        <ecNumber evidence="6">2.4.1.-</ecNumber>
    </recommendedName>
</protein>
<sequence>PVSFLLCLNLHFKKGKGFPLHVGKKTKNKVQKFPMDSVSQSSHHHIVVFPFMAKGHTIPLLHLISLLRRRFPHLSLTIFTTPANRPFISRFLSVSGTGTDTDSISLVDLCFPQNVPGLPTGVESTDALPSISLHPLFCRATELMQPEFEKRLQSLPVPVTFLISDMFFWWTLESASKFGIPRIIFSGMSNYSCAVVSAVMKNRELDRVVCVEEMVTVSDFPWVKICKGDFDTVFWSKAEEEPTNLHLELVRKSIHASMKSYGVIVNSFYELEPLFSDYVRNSERSWNIGPLCLYQCSFEATRNDRTQQPTKHAMRPKWLEWLEGKLRQGEKVLYVAFGTQSQISSEQMKEIEIGLEESGVRFLWARRKVEEEKEVFEDHEGFEERTKERGIVVREWVNQWEVLKHEAVEGFLSHCGWNSVIESLSCGVPILTYPLMADQSLNARMVVEELRAGMKAVEGTSPAMMKGFVKGKDLKRRVKELMEGEKGREVRKKAMEISEMAKKSMAENGSSWRDLELLIQEMCNKSS</sequence>
<dbReference type="InterPro" id="IPR035595">
    <property type="entry name" value="UDP_glycos_trans_CS"/>
</dbReference>
<dbReference type="PANTHER" id="PTHR48047">
    <property type="entry name" value="GLYCOSYLTRANSFERASE"/>
    <property type="match status" value="1"/>
</dbReference>
<dbReference type="EC" id="2.4.1.-" evidence="6"/>
<evidence type="ECO:0000256" key="2">
    <source>
        <dbReference type="ARBA" id="ARBA00009995"/>
    </source>
</evidence>
<comment type="similarity">
    <text evidence="2 5">Belongs to the UDP-glycosyltransferase family.</text>
</comment>
<dbReference type="PANTHER" id="PTHR48047:SF51">
    <property type="entry name" value="GLYCOSYLTRANSFERASE"/>
    <property type="match status" value="1"/>
</dbReference>
<keyword evidence="3 5" id="KW-0328">Glycosyltransferase</keyword>
<proteinExistence type="inferred from homology"/>